<dbReference type="GO" id="GO:0005743">
    <property type="term" value="C:mitochondrial inner membrane"/>
    <property type="evidence" value="ECO:0007669"/>
    <property type="project" value="UniProtKB-SubCell"/>
</dbReference>
<dbReference type="Pfam" id="PF02771">
    <property type="entry name" value="Acyl-CoA_dh_N"/>
    <property type="match status" value="1"/>
</dbReference>
<comment type="subcellular location">
    <subcellularLocation>
        <location evidence="2">Mitochondrion inner membrane</location>
        <topology evidence="2">Peripheral membrane protein</topology>
    </subcellularLocation>
</comment>
<comment type="cofactor">
    <cofactor evidence="1 28">
        <name>FAD</name>
        <dbReference type="ChEBI" id="CHEBI:57692"/>
    </cofactor>
</comment>
<organism evidence="33 34">
    <name type="scientific">Capsaspora owczarzaki (strain ATCC 30864)</name>
    <dbReference type="NCBI Taxonomy" id="595528"/>
    <lineage>
        <taxon>Eukaryota</taxon>
        <taxon>Filasterea</taxon>
        <taxon>Capsaspora</taxon>
    </lineage>
</organism>
<dbReference type="FunFam" id="2.40.110.10:FF:000006">
    <property type="entry name" value="very long-chain specific acyl-CoA dehydrogenase, mitochondrial"/>
    <property type="match status" value="1"/>
</dbReference>
<comment type="pathway">
    <text evidence="3">Lipid metabolism.</text>
</comment>
<keyword evidence="10" id="KW-0276">Fatty acid metabolism</keyword>
<keyword evidence="6 28" id="KW-0285">Flavoprotein</keyword>
<keyword evidence="15" id="KW-0496">Mitochondrion</keyword>
<comment type="catalytic activity">
    <reaction evidence="22">
        <text>oxidized [electron-transfer flavoprotein] + hexadecanoyl-CoA + H(+) = (2E)-hexadecenoyl-CoA + reduced [electron-transfer flavoprotein]</text>
        <dbReference type="Rhea" id="RHEA:43448"/>
        <dbReference type="Rhea" id="RHEA-COMP:10685"/>
        <dbReference type="Rhea" id="RHEA-COMP:10686"/>
        <dbReference type="ChEBI" id="CHEBI:15378"/>
        <dbReference type="ChEBI" id="CHEBI:57379"/>
        <dbReference type="ChEBI" id="CHEBI:57692"/>
        <dbReference type="ChEBI" id="CHEBI:58307"/>
        <dbReference type="ChEBI" id="CHEBI:61526"/>
    </reaction>
    <physiologicalReaction direction="left-to-right" evidence="22">
        <dbReference type="Rhea" id="RHEA:43449"/>
    </physiologicalReaction>
</comment>
<evidence type="ECO:0000256" key="21">
    <source>
        <dbReference type="ARBA" id="ARBA00047893"/>
    </source>
</evidence>
<evidence type="ECO:0000256" key="8">
    <source>
        <dbReference type="ARBA" id="ARBA00022799"/>
    </source>
</evidence>
<dbReference type="Pfam" id="PF00441">
    <property type="entry name" value="Acyl-CoA_dh_1"/>
    <property type="match status" value="1"/>
</dbReference>
<gene>
    <name evidence="33" type="ORF">CAOG_001069</name>
</gene>
<evidence type="ECO:0000259" key="29">
    <source>
        <dbReference type="Pfam" id="PF00441"/>
    </source>
</evidence>
<comment type="catalytic activity">
    <reaction evidence="23">
        <text>tetracosanoyl-CoA + oxidized [electron-transfer flavoprotein] + H(+) = (2E)-tetracosenoyl-CoA + reduced [electron-transfer flavoprotein]</text>
        <dbReference type="Rhea" id="RHEA:47232"/>
        <dbReference type="Rhea" id="RHEA-COMP:10685"/>
        <dbReference type="Rhea" id="RHEA-COMP:10686"/>
        <dbReference type="ChEBI" id="CHEBI:15378"/>
        <dbReference type="ChEBI" id="CHEBI:57692"/>
        <dbReference type="ChEBI" id="CHEBI:58307"/>
        <dbReference type="ChEBI" id="CHEBI:65052"/>
        <dbReference type="ChEBI" id="CHEBI:74693"/>
    </reaction>
    <physiologicalReaction direction="left-to-right" evidence="23">
        <dbReference type="Rhea" id="RHEA:47233"/>
    </physiologicalReaction>
</comment>
<keyword evidence="5" id="KW-0597">Phosphoprotein</keyword>
<dbReference type="PROSITE" id="PS00072">
    <property type="entry name" value="ACYL_COA_DH_1"/>
    <property type="match status" value="1"/>
</dbReference>
<dbReference type="Gene3D" id="2.40.110.10">
    <property type="entry name" value="Butyryl-CoA Dehydrogenase, subunit A, domain 2"/>
    <property type="match status" value="1"/>
</dbReference>
<dbReference type="Gene3D" id="1.10.540.10">
    <property type="entry name" value="Acyl-CoA dehydrogenase/oxidase, N-terminal domain"/>
    <property type="match status" value="1"/>
</dbReference>
<evidence type="ECO:0000259" key="31">
    <source>
        <dbReference type="Pfam" id="PF02771"/>
    </source>
</evidence>
<dbReference type="GO" id="GO:0000062">
    <property type="term" value="F:fatty-acyl-CoA binding"/>
    <property type="evidence" value="ECO:0007669"/>
    <property type="project" value="TreeGrafter"/>
</dbReference>
<evidence type="ECO:0000256" key="19">
    <source>
        <dbReference type="ARBA" id="ARBA00045422"/>
    </source>
</evidence>
<dbReference type="SUPFAM" id="SSF56645">
    <property type="entry name" value="Acyl-CoA dehydrogenase NM domain-like"/>
    <property type="match status" value="1"/>
</dbReference>
<evidence type="ECO:0000256" key="11">
    <source>
        <dbReference type="ARBA" id="ARBA00022946"/>
    </source>
</evidence>
<evidence type="ECO:0000256" key="27">
    <source>
        <dbReference type="ARBA" id="ARBA00049224"/>
    </source>
</evidence>
<dbReference type="AlphaFoldDB" id="A0A0D2WJR3"/>
<reference evidence="34" key="1">
    <citation type="submission" date="2011-02" db="EMBL/GenBank/DDBJ databases">
        <title>The Genome Sequence of Capsaspora owczarzaki ATCC 30864.</title>
        <authorList>
            <person name="Russ C."/>
            <person name="Cuomo C."/>
            <person name="Burger G."/>
            <person name="Gray M.W."/>
            <person name="Holland P.W.H."/>
            <person name="King N."/>
            <person name="Lang F.B.F."/>
            <person name="Roger A.J."/>
            <person name="Ruiz-Trillo I."/>
            <person name="Young S.K."/>
            <person name="Zeng Q."/>
            <person name="Gargeya S."/>
            <person name="Alvarado L."/>
            <person name="Berlin A."/>
            <person name="Chapman S.B."/>
            <person name="Chen Z."/>
            <person name="Freedman E."/>
            <person name="Gellesch M."/>
            <person name="Goldberg J."/>
            <person name="Griggs A."/>
            <person name="Gujja S."/>
            <person name="Heilman E."/>
            <person name="Heiman D."/>
            <person name="Howarth C."/>
            <person name="Mehta T."/>
            <person name="Neiman D."/>
            <person name="Pearson M."/>
            <person name="Roberts A."/>
            <person name="Saif S."/>
            <person name="Shea T."/>
            <person name="Shenoy N."/>
            <person name="Sisk P."/>
            <person name="Stolte C."/>
            <person name="Sykes S."/>
            <person name="White J."/>
            <person name="Yandava C."/>
            <person name="Haas B."/>
            <person name="Nusbaum C."/>
            <person name="Birren B."/>
        </authorList>
    </citation>
    <scope>NUCLEOTIDE SEQUENCE</scope>
    <source>
        <strain evidence="34">ATCC 30864</strain>
    </source>
</reference>
<feature type="domain" description="Acyl-CoA oxidase/dehydrogenase middle" evidence="30">
    <location>
        <begin position="194"/>
        <end position="296"/>
    </location>
</feature>
<feature type="domain" description="Acyl-CoA dehydrogenase/oxidase N-terminal" evidence="31">
    <location>
        <begin position="83"/>
        <end position="190"/>
    </location>
</feature>
<dbReference type="InterPro" id="IPR036250">
    <property type="entry name" value="AcylCo_DH-like_C"/>
</dbReference>
<dbReference type="PhylomeDB" id="A0A0D2WJR3"/>
<dbReference type="STRING" id="595528.A0A0D2WJR3"/>
<evidence type="ECO:0000259" key="30">
    <source>
        <dbReference type="Pfam" id="PF02770"/>
    </source>
</evidence>
<comment type="catalytic activity">
    <reaction evidence="24">
        <text>tetradecanoyl-CoA + oxidized [electron-transfer flavoprotein] + H(+) = (2E)-tetradecenoyl-CoA + reduced [electron-transfer flavoprotein]</text>
        <dbReference type="Rhea" id="RHEA:47316"/>
        <dbReference type="Rhea" id="RHEA-COMP:10685"/>
        <dbReference type="Rhea" id="RHEA-COMP:10686"/>
        <dbReference type="ChEBI" id="CHEBI:15378"/>
        <dbReference type="ChEBI" id="CHEBI:57385"/>
        <dbReference type="ChEBI" id="CHEBI:57692"/>
        <dbReference type="ChEBI" id="CHEBI:58307"/>
        <dbReference type="ChEBI" id="CHEBI:61405"/>
    </reaction>
    <physiologicalReaction direction="left-to-right" evidence="24">
        <dbReference type="Rhea" id="RHEA:47317"/>
    </physiologicalReaction>
</comment>
<evidence type="ECO:0000259" key="32">
    <source>
        <dbReference type="Pfam" id="PF21343"/>
    </source>
</evidence>
<comment type="catalytic activity">
    <reaction evidence="21">
        <text>dodecanoyl-CoA + oxidized [electron-transfer flavoprotein] + H(+) = (2E)-dodecenoyl-CoA + reduced [electron-transfer flavoprotein]</text>
        <dbReference type="Rhea" id="RHEA:47296"/>
        <dbReference type="Rhea" id="RHEA-COMP:10685"/>
        <dbReference type="Rhea" id="RHEA-COMP:10686"/>
        <dbReference type="ChEBI" id="CHEBI:15378"/>
        <dbReference type="ChEBI" id="CHEBI:57330"/>
        <dbReference type="ChEBI" id="CHEBI:57375"/>
        <dbReference type="ChEBI" id="CHEBI:57692"/>
        <dbReference type="ChEBI" id="CHEBI:58307"/>
    </reaction>
    <physiologicalReaction direction="left-to-right" evidence="21">
        <dbReference type="Rhea" id="RHEA:47297"/>
    </physiologicalReaction>
</comment>
<dbReference type="GO" id="GO:0017099">
    <property type="term" value="F:very-long-chain fatty acyl-CoA dehydrogenase activity"/>
    <property type="evidence" value="ECO:0007669"/>
    <property type="project" value="UniProtKB-EC"/>
</dbReference>
<keyword evidence="12" id="KW-0007">Acetylation</keyword>
<evidence type="ECO:0000256" key="7">
    <source>
        <dbReference type="ARBA" id="ARBA00022792"/>
    </source>
</evidence>
<comment type="catalytic activity">
    <reaction evidence="26">
        <text>eicosanoyl-CoA + oxidized [electron-transfer flavoprotein] + H(+) = (2E)-eicosenoyl-CoA + reduced [electron-transfer flavoprotein]</text>
        <dbReference type="Rhea" id="RHEA:47236"/>
        <dbReference type="Rhea" id="RHEA-COMP:10685"/>
        <dbReference type="Rhea" id="RHEA-COMP:10686"/>
        <dbReference type="ChEBI" id="CHEBI:15378"/>
        <dbReference type="ChEBI" id="CHEBI:57380"/>
        <dbReference type="ChEBI" id="CHEBI:57692"/>
        <dbReference type="ChEBI" id="CHEBI:58307"/>
        <dbReference type="ChEBI" id="CHEBI:74691"/>
    </reaction>
    <physiologicalReaction direction="left-to-right" evidence="26">
        <dbReference type="Rhea" id="RHEA:47237"/>
    </physiologicalReaction>
</comment>
<dbReference type="InterPro" id="IPR006091">
    <property type="entry name" value="Acyl-CoA_Oxase/DH_mid-dom"/>
</dbReference>
<evidence type="ECO:0000256" key="28">
    <source>
        <dbReference type="RuleBase" id="RU362125"/>
    </source>
</evidence>
<dbReference type="EC" id="1.3.8.9" evidence="17"/>
<keyword evidence="16" id="KW-0472">Membrane</keyword>
<dbReference type="GO" id="GO:0006631">
    <property type="term" value="P:fatty acid metabolic process"/>
    <property type="evidence" value="ECO:0007669"/>
    <property type="project" value="UniProtKB-KW"/>
</dbReference>
<evidence type="ECO:0000313" key="33">
    <source>
        <dbReference type="EMBL" id="KJE89633.1"/>
    </source>
</evidence>
<dbReference type="InterPro" id="IPR049448">
    <property type="entry name" value="ACAD9/ACADV-like_C"/>
</dbReference>
<keyword evidence="8" id="KW-0702">S-nitrosylation</keyword>
<evidence type="ECO:0000256" key="2">
    <source>
        <dbReference type="ARBA" id="ARBA00004637"/>
    </source>
</evidence>
<feature type="domain" description="Acyl-CoA dehydrogenase/oxidase C-terminal" evidence="29">
    <location>
        <begin position="308"/>
        <end position="454"/>
    </location>
</feature>
<accession>A0A0D2WJR3</accession>
<evidence type="ECO:0000256" key="20">
    <source>
        <dbReference type="ARBA" id="ARBA00046812"/>
    </source>
</evidence>
<sequence>MLRAAMTGAARSLARNAASVQPARTFTIAAVASAGSSSSAAAAHDDEEGGSFARGLFSGRIRESQVFPFPAATILNEEAKSTLQMLVDPCAKFFETVNDPAKNDETASISKEAWDGLKEMGAFGLQVPEELGGLGLTNTGYARLVEIVGMHDLGVGIALGAHQSIGFKGITLFGTKEQKAKYLPKLAAGENIAAFALTEPSSGSDANSIRSRAKLSADGKHWVLNGSKIWISNGGIAEIFTVFAQTQVPDRKTGELKDKVTAFIVERSFGGLTNGKPENKMGIKCSNTAEVYFDDVKIPVENVLGQVGEGFKVAMAILNNGRFGMGAALSGTMKAMLAKSAEHAINRTQFGSKIKEFGMIKEKFAQMALKIYATESMAYTLAANMDRGSNDYQIEAAISKVFASEAAWSVADEALQVMGGIGFMKAAGFERVVRDLRIFRIFEGANEILRMFIALTGIQDAGKDLKEVQAALKSPISNFGVLSQEATKRIKRIVGVGHDTIKGVHPLLRGPAGLVESQATAFGAAVDSLLITHGRKIIDQQLKLKRVADAAIDLYASVAVLSRATHALNSGAATADQEVLLATTFCEDAHRRIRRNIASLNGKTTDGSYARIADSIFEKGSYDISHPIGF</sequence>
<evidence type="ECO:0000256" key="14">
    <source>
        <dbReference type="ARBA" id="ARBA00023098"/>
    </source>
</evidence>
<dbReference type="InterPro" id="IPR006089">
    <property type="entry name" value="Acyl-CoA_DH_CS"/>
</dbReference>
<keyword evidence="7" id="KW-0999">Mitochondrion inner membrane</keyword>
<evidence type="ECO:0000256" key="9">
    <source>
        <dbReference type="ARBA" id="ARBA00022827"/>
    </source>
</evidence>
<evidence type="ECO:0000256" key="23">
    <source>
        <dbReference type="ARBA" id="ARBA00048086"/>
    </source>
</evidence>
<keyword evidence="9 28" id="KW-0274">FAD</keyword>
<comment type="catalytic activity">
    <reaction evidence="25">
        <text>a very-long-chain 2,3-saturated fatty acyl-CoA + oxidized [electron-transfer flavoprotein] + H(+) = a very-long-chain (2E)-enoyl-CoA + reduced [electron-transfer flavoprotein]</text>
        <dbReference type="Rhea" id="RHEA:19181"/>
        <dbReference type="Rhea" id="RHEA-COMP:10685"/>
        <dbReference type="Rhea" id="RHEA-COMP:10686"/>
        <dbReference type="ChEBI" id="CHEBI:15378"/>
        <dbReference type="ChEBI" id="CHEBI:57692"/>
        <dbReference type="ChEBI" id="CHEBI:58307"/>
        <dbReference type="ChEBI" id="CHEBI:83724"/>
        <dbReference type="ChEBI" id="CHEBI:83728"/>
        <dbReference type="EC" id="1.3.8.9"/>
    </reaction>
    <physiologicalReaction direction="left-to-right" evidence="25">
        <dbReference type="Rhea" id="RHEA:19182"/>
    </physiologicalReaction>
</comment>
<protein>
    <recommendedName>
        <fullName evidence="18">Very long-chain specific acyl-CoA dehydrogenase, mitochondrial</fullName>
        <ecNumber evidence="17">1.3.8.9</ecNumber>
    </recommendedName>
</protein>
<evidence type="ECO:0000256" key="17">
    <source>
        <dbReference type="ARBA" id="ARBA00039034"/>
    </source>
</evidence>
<dbReference type="SUPFAM" id="SSF47203">
    <property type="entry name" value="Acyl-CoA dehydrogenase C-terminal domain-like"/>
    <property type="match status" value="2"/>
</dbReference>
<dbReference type="PANTHER" id="PTHR43884">
    <property type="entry name" value="ACYL-COA DEHYDROGENASE"/>
    <property type="match status" value="1"/>
</dbReference>
<dbReference type="InterPro" id="IPR013786">
    <property type="entry name" value="AcylCoA_DH/ox_N"/>
</dbReference>
<evidence type="ECO:0000256" key="4">
    <source>
        <dbReference type="ARBA" id="ARBA00009347"/>
    </source>
</evidence>
<dbReference type="FunFam" id="1.20.140.10:FF:000008">
    <property type="entry name" value="acyl-CoA dehydrogenase family member 9, mitochondrial"/>
    <property type="match status" value="1"/>
</dbReference>
<dbReference type="Pfam" id="PF21343">
    <property type="entry name" value="ACAD9-ACADV_C"/>
    <property type="match status" value="1"/>
</dbReference>
<dbReference type="RefSeq" id="XP_004365940.2">
    <property type="nucleotide sequence ID" value="XM_004365883.2"/>
</dbReference>
<dbReference type="eggNOG" id="KOG0137">
    <property type="taxonomic scope" value="Eukaryota"/>
</dbReference>
<evidence type="ECO:0000256" key="3">
    <source>
        <dbReference type="ARBA" id="ARBA00005189"/>
    </source>
</evidence>
<dbReference type="CDD" id="cd01161">
    <property type="entry name" value="VLCAD"/>
    <property type="match status" value="1"/>
</dbReference>
<dbReference type="PANTHER" id="PTHR43884:SF11">
    <property type="entry name" value="VERY LONG-CHAIN SPECIFIC ACYL-COA DEHYDROGENASE, MITOCHONDRIAL"/>
    <property type="match status" value="1"/>
</dbReference>
<dbReference type="Pfam" id="PF02770">
    <property type="entry name" value="Acyl-CoA_dh_M"/>
    <property type="match status" value="1"/>
</dbReference>
<evidence type="ECO:0000256" key="13">
    <source>
        <dbReference type="ARBA" id="ARBA00023002"/>
    </source>
</evidence>
<dbReference type="InParanoid" id="A0A0D2WJR3"/>
<feature type="domain" description="ACAD9/ACADV-like C-terminal" evidence="32">
    <location>
        <begin position="508"/>
        <end position="621"/>
    </location>
</feature>
<dbReference type="GO" id="GO:0050660">
    <property type="term" value="F:flavin adenine dinucleotide binding"/>
    <property type="evidence" value="ECO:0007669"/>
    <property type="project" value="InterPro"/>
</dbReference>
<evidence type="ECO:0000256" key="18">
    <source>
        <dbReference type="ARBA" id="ARBA00040902"/>
    </source>
</evidence>
<dbReference type="InterPro" id="IPR046373">
    <property type="entry name" value="Acyl-CoA_Oxase/DH_mid-dom_sf"/>
</dbReference>
<dbReference type="InterPro" id="IPR037069">
    <property type="entry name" value="AcylCoA_DH/ox_N_sf"/>
</dbReference>
<comment type="similarity">
    <text evidence="4 28">Belongs to the acyl-CoA dehydrogenase family.</text>
</comment>
<keyword evidence="14" id="KW-0443">Lipid metabolism</keyword>
<dbReference type="FunFam" id="1.10.540.10:FF:000001">
    <property type="entry name" value="Very long-chain-specific acyl-CoA dehydrogenase, mitochondrial"/>
    <property type="match status" value="1"/>
</dbReference>
<dbReference type="Gene3D" id="1.20.140.10">
    <property type="entry name" value="Butyryl-CoA Dehydrogenase, subunit A, domain 3"/>
    <property type="match status" value="2"/>
</dbReference>
<dbReference type="Proteomes" id="UP000008743">
    <property type="component" value="Unassembled WGS sequence"/>
</dbReference>
<evidence type="ECO:0000256" key="15">
    <source>
        <dbReference type="ARBA" id="ARBA00023128"/>
    </source>
</evidence>
<proteinExistence type="inferred from homology"/>
<comment type="catalytic activity">
    <reaction evidence="27">
        <text>octadecanoyl-CoA + oxidized [electron-transfer flavoprotein] + H(+) = (2E)-octadecenoyl-CoA + reduced [electron-transfer flavoprotein]</text>
        <dbReference type="Rhea" id="RHEA:47240"/>
        <dbReference type="Rhea" id="RHEA-COMP:10685"/>
        <dbReference type="Rhea" id="RHEA-COMP:10686"/>
        <dbReference type="ChEBI" id="CHEBI:15378"/>
        <dbReference type="ChEBI" id="CHEBI:57394"/>
        <dbReference type="ChEBI" id="CHEBI:57692"/>
        <dbReference type="ChEBI" id="CHEBI:58307"/>
        <dbReference type="ChEBI" id="CHEBI:71412"/>
    </reaction>
    <physiologicalReaction direction="left-to-right" evidence="27">
        <dbReference type="Rhea" id="RHEA:47241"/>
    </physiologicalReaction>
</comment>
<evidence type="ECO:0000256" key="1">
    <source>
        <dbReference type="ARBA" id="ARBA00001974"/>
    </source>
</evidence>
<dbReference type="EMBL" id="KE346360">
    <property type="protein sequence ID" value="KJE89633.1"/>
    <property type="molecule type" value="Genomic_DNA"/>
</dbReference>
<evidence type="ECO:0000256" key="10">
    <source>
        <dbReference type="ARBA" id="ARBA00022832"/>
    </source>
</evidence>
<evidence type="ECO:0000256" key="22">
    <source>
        <dbReference type="ARBA" id="ARBA00047916"/>
    </source>
</evidence>
<keyword evidence="34" id="KW-1185">Reference proteome</keyword>
<evidence type="ECO:0000256" key="25">
    <source>
        <dbReference type="ARBA" id="ARBA00049050"/>
    </source>
</evidence>
<evidence type="ECO:0000256" key="6">
    <source>
        <dbReference type="ARBA" id="ARBA00022630"/>
    </source>
</evidence>
<keyword evidence="11" id="KW-0809">Transit peptide</keyword>
<evidence type="ECO:0000313" key="34">
    <source>
        <dbReference type="Proteomes" id="UP000008743"/>
    </source>
</evidence>
<dbReference type="InterPro" id="IPR009100">
    <property type="entry name" value="AcylCoA_DH/oxidase_NM_dom_sf"/>
</dbReference>
<dbReference type="InterPro" id="IPR009075">
    <property type="entry name" value="AcylCo_DH/oxidase_C"/>
</dbReference>
<evidence type="ECO:0000256" key="12">
    <source>
        <dbReference type="ARBA" id="ARBA00022990"/>
    </source>
</evidence>
<dbReference type="OrthoDB" id="2588832at2759"/>
<name>A0A0D2WJR3_CAPO3</name>
<evidence type="ECO:0000256" key="5">
    <source>
        <dbReference type="ARBA" id="ARBA00022553"/>
    </source>
</evidence>
<keyword evidence="13 28" id="KW-0560">Oxidoreductase</keyword>
<comment type="subunit">
    <text evidence="20">Homodimer. Homodimerizes after import into the mitochondrion.</text>
</comment>
<evidence type="ECO:0000256" key="16">
    <source>
        <dbReference type="ARBA" id="ARBA00023136"/>
    </source>
</evidence>
<comment type="function">
    <text evidence="19">Very long-chain specific acyl-CoA dehydrogenase is one of the acyl-CoA dehydrogenases that catalyze the first step of mitochondrial fatty acid beta-oxidation, an aerobic process breaking down fatty acids into acetyl-CoA and allowing the production of energy from fats. The first step of fatty acid beta-oxidation consists in the removal of one hydrogen from C-2 and C-3 of the straight-chain fatty acyl-CoA thioester, resulting in the formation of trans-2-enoyl-CoA. Among the different mitochondrial acyl-CoA dehydrogenases, very long-chain specific acyl-CoA dehydrogenase acts specifically on acyl-CoAs with saturated 12 to 24 carbons long primary chains.</text>
</comment>
<evidence type="ECO:0000256" key="26">
    <source>
        <dbReference type="ARBA" id="ARBA00049140"/>
    </source>
</evidence>
<evidence type="ECO:0000256" key="24">
    <source>
        <dbReference type="ARBA" id="ARBA00049038"/>
    </source>
</evidence>